<evidence type="ECO:0000313" key="7">
    <source>
        <dbReference type="EMBL" id="KAF9690279.1"/>
    </source>
</evidence>
<keyword evidence="2" id="KW-0805">Transcription regulation</keyword>
<dbReference type="OrthoDB" id="857202at2759"/>
<sequence length="591" mass="66578">MHACKLLESQIISEHFIAMEIFNKKLTSVDLQRQLVLPNDKKTEALPKGDFIIPITFGQDGVEVDVHCSSKEALGWLEIARNLRLNAGDIVALKRDDHGRYFIAMEIFIKKLTSVDIERHLELPNDTKTKALSPFGAGDIVIPITFGKDGVEVDVHCSRKKRGLAFTKGWVEIARNLRLNAGDVVALQRDDHGRYKMTVRSGTMEIFIKKLTRVDIERQLELPNDTRREALPFHGARDIVIPIKFGHDGVEVDVHCSCRAGRLAFTKGWVEIARNLRLNAGDSVALQREDNGKYKMIIFMKKLTRVDIERHLELPSDTKRQALPPFQGAGDIVIPITFGQDGVEVNVHCSTKARGLVFTRGWLEIARNLRLNVGDVVALQREDHGRYKMTIFIKKLTPIDLEKQLELPNDTRREALPPFNGARDIEIPITFGHDGVKAKVHCSSRAGRLALTKGWVEIAQNLRLNVGDIVALKREDNDRYKMTVRSGTMEIFVKKLTSVDIEKQLELPHDTRREALPPFHGARDIVIPIKFGHDGVEANVHCSCRAGRLALTKGWVEIARNLRFNVGDVVALQSEDHGRYKMTVRSGSARA</sequence>
<evidence type="ECO:0000256" key="4">
    <source>
        <dbReference type="ARBA" id="ARBA00023163"/>
    </source>
</evidence>
<feature type="domain" description="TF-B3" evidence="6">
    <location>
        <begin position="207"/>
        <end position="302"/>
    </location>
</feature>
<keyword evidence="8" id="KW-1185">Reference proteome</keyword>
<evidence type="ECO:0000256" key="1">
    <source>
        <dbReference type="ARBA" id="ARBA00004123"/>
    </source>
</evidence>
<protein>
    <recommendedName>
        <fullName evidence="6">TF-B3 domain-containing protein</fullName>
    </recommendedName>
</protein>
<reference evidence="7 8" key="1">
    <citation type="submission" date="2020-10" db="EMBL/GenBank/DDBJ databases">
        <title>Plant Genome Project.</title>
        <authorList>
            <person name="Zhang R.-G."/>
        </authorList>
    </citation>
    <scope>NUCLEOTIDE SEQUENCE [LARGE SCALE GENOMIC DNA]</scope>
    <source>
        <strain evidence="7">FAFU-HL-1</strain>
        <tissue evidence="7">Leaf</tissue>
    </source>
</reference>
<dbReference type="SUPFAM" id="SSF101936">
    <property type="entry name" value="DNA-binding pseudobarrel domain"/>
    <property type="match status" value="5"/>
</dbReference>
<dbReference type="SMART" id="SM01019">
    <property type="entry name" value="B3"/>
    <property type="match status" value="4"/>
</dbReference>
<dbReference type="CDD" id="cd10017">
    <property type="entry name" value="B3_DNA"/>
    <property type="match status" value="2"/>
</dbReference>
<dbReference type="GO" id="GO:0003677">
    <property type="term" value="F:DNA binding"/>
    <property type="evidence" value="ECO:0007669"/>
    <property type="project" value="UniProtKB-KW"/>
</dbReference>
<evidence type="ECO:0000256" key="2">
    <source>
        <dbReference type="ARBA" id="ARBA00023015"/>
    </source>
</evidence>
<evidence type="ECO:0000259" key="6">
    <source>
        <dbReference type="SMART" id="SM01019"/>
    </source>
</evidence>
<comment type="subcellular location">
    <subcellularLocation>
        <location evidence="1">Nucleus</location>
    </subcellularLocation>
</comment>
<dbReference type="EMBL" id="JADGMS010000001">
    <property type="protein sequence ID" value="KAF9690279.1"/>
    <property type="molecule type" value="Genomic_DNA"/>
</dbReference>
<proteinExistence type="predicted"/>
<dbReference type="InterPro" id="IPR003340">
    <property type="entry name" value="B3_DNA-bd"/>
</dbReference>
<gene>
    <name evidence="7" type="ORF">SADUNF_Sadunf01G0179000</name>
</gene>
<evidence type="ECO:0000256" key="3">
    <source>
        <dbReference type="ARBA" id="ARBA00023125"/>
    </source>
</evidence>
<keyword evidence="3" id="KW-0238">DNA-binding</keyword>
<comment type="caution">
    <text evidence="7">The sequence shown here is derived from an EMBL/GenBank/DDBJ whole genome shotgun (WGS) entry which is preliminary data.</text>
</comment>
<keyword evidence="4" id="KW-0804">Transcription</keyword>
<evidence type="ECO:0000256" key="5">
    <source>
        <dbReference type="ARBA" id="ARBA00023242"/>
    </source>
</evidence>
<feature type="domain" description="TF-B3" evidence="6">
    <location>
        <begin position="108"/>
        <end position="203"/>
    </location>
</feature>
<organism evidence="7 8">
    <name type="scientific">Salix dunnii</name>
    <dbReference type="NCBI Taxonomy" id="1413687"/>
    <lineage>
        <taxon>Eukaryota</taxon>
        <taxon>Viridiplantae</taxon>
        <taxon>Streptophyta</taxon>
        <taxon>Embryophyta</taxon>
        <taxon>Tracheophyta</taxon>
        <taxon>Spermatophyta</taxon>
        <taxon>Magnoliopsida</taxon>
        <taxon>eudicotyledons</taxon>
        <taxon>Gunneridae</taxon>
        <taxon>Pentapetalae</taxon>
        <taxon>rosids</taxon>
        <taxon>fabids</taxon>
        <taxon>Malpighiales</taxon>
        <taxon>Salicaceae</taxon>
        <taxon>Saliceae</taxon>
        <taxon>Salix</taxon>
    </lineage>
</organism>
<name>A0A835NCH8_9ROSI</name>
<dbReference type="AlphaFoldDB" id="A0A835NCH8"/>
<dbReference type="Proteomes" id="UP000657918">
    <property type="component" value="Unassembled WGS sequence"/>
</dbReference>
<dbReference type="InterPro" id="IPR015300">
    <property type="entry name" value="DNA-bd_pseudobarrel_sf"/>
</dbReference>
<feature type="domain" description="TF-B3" evidence="6">
    <location>
        <begin position="492"/>
        <end position="588"/>
    </location>
</feature>
<dbReference type="GO" id="GO:0005634">
    <property type="term" value="C:nucleus"/>
    <property type="evidence" value="ECO:0007669"/>
    <property type="project" value="UniProtKB-SubCell"/>
</dbReference>
<feature type="domain" description="TF-B3" evidence="6">
    <location>
        <begin position="392"/>
        <end position="488"/>
    </location>
</feature>
<accession>A0A835NCH8</accession>
<keyword evidence="5" id="KW-0539">Nucleus</keyword>
<dbReference type="Gene3D" id="2.40.330.10">
    <property type="entry name" value="DNA-binding pseudobarrel domain"/>
    <property type="match status" value="5"/>
</dbReference>
<evidence type="ECO:0000313" key="8">
    <source>
        <dbReference type="Proteomes" id="UP000657918"/>
    </source>
</evidence>